<evidence type="ECO:0000313" key="3">
    <source>
        <dbReference type="Proteomes" id="UP001152622"/>
    </source>
</evidence>
<sequence>MSRLPLPDRGGNNARLSACGTPSPVRRQAAEHTARQNNKPSGRAPPERRNRSPSPDKDGKNVGGARGPLSLAPTQGERAALLGADGRPIAPGGGKRQAAALARPPP</sequence>
<dbReference type="EMBL" id="JAINUF010000009">
    <property type="protein sequence ID" value="KAJ8350596.1"/>
    <property type="molecule type" value="Genomic_DNA"/>
</dbReference>
<dbReference type="AlphaFoldDB" id="A0A9Q1F444"/>
<comment type="caution">
    <text evidence="2">The sequence shown here is derived from an EMBL/GenBank/DDBJ whole genome shotgun (WGS) entry which is preliminary data.</text>
</comment>
<organism evidence="2 3">
    <name type="scientific">Synaphobranchus kaupii</name>
    <name type="common">Kaup's arrowtooth eel</name>
    <dbReference type="NCBI Taxonomy" id="118154"/>
    <lineage>
        <taxon>Eukaryota</taxon>
        <taxon>Metazoa</taxon>
        <taxon>Chordata</taxon>
        <taxon>Craniata</taxon>
        <taxon>Vertebrata</taxon>
        <taxon>Euteleostomi</taxon>
        <taxon>Actinopterygii</taxon>
        <taxon>Neopterygii</taxon>
        <taxon>Teleostei</taxon>
        <taxon>Anguilliformes</taxon>
        <taxon>Synaphobranchidae</taxon>
        <taxon>Synaphobranchus</taxon>
    </lineage>
</organism>
<proteinExistence type="predicted"/>
<accession>A0A9Q1F444</accession>
<feature type="region of interest" description="Disordered" evidence="1">
    <location>
        <begin position="1"/>
        <end position="106"/>
    </location>
</feature>
<dbReference type="Proteomes" id="UP001152622">
    <property type="component" value="Chromosome 9"/>
</dbReference>
<keyword evidence="3" id="KW-1185">Reference proteome</keyword>
<evidence type="ECO:0000256" key="1">
    <source>
        <dbReference type="SAM" id="MobiDB-lite"/>
    </source>
</evidence>
<evidence type="ECO:0000313" key="2">
    <source>
        <dbReference type="EMBL" id="KAJ8350596.1"/>
    </source>
</evidence>
<feature type="compositionally biased region" description="Basic and acidic residues" evidence="1">
    <location>
        <begin position="45"/>
        <end position="60"/>
    </location>
</feature>
<name>A0A9Q1F444_SYNKA</name>
<reference evidence="2" key="1">
    <citation type="journal article" date="2023" name="Science">
        <title>Genome structures resolve the early diversification of teleost fishes.</title>
        <authorList>
            <person name="Parey E."/>
            <person name="Louis A."/>
            <person name="Montfort J."/>
            <person name="Bouchez O."/>
            <person name="Roques C."/>
            <person name="Iampietro C."/>
            <person name="Lluch J."/>
            <person name="Castinel A."/>
            <person name="Donnadieu C."/>
            <person name="Desvignes T."/>
            <person name="Floi Bucao C."/>
            <person name="Jouanno E."/>
            <person name="Wen M."/>
            <person name="Mejri S."/>
            <person name="Dirks R."/>
            <person name="Jansen H."/>
            <person name="Henkel C."/>
            <person name="Chen W.J."/>
            <person name="Zahm M."/>
            <person name="Cabau C."/>
            <person name="Klopp C."/>
            <person name="Thompson A.W."/>
            <person name="Robinson-Rechavi M."/>
            <person name="Braasch I."/>
            <person name="Lecointre G."/>
            <person name="Bobe J."/>
            <person name="Postlethwait J.H."/>
            <person name="Berthelot C."/>
            <person name="Roest Crollius H."/>
            <person name="Guiguen Y."/>
        </authorList>
    </citation>
    <scope>NUCLEOTIDE SEQUENCE</scope>
    <source>
        <strain evidence="2">WJC10195</strain>
    </source>
</reference>
<protein>
    <submittedName>
        <fullName evidence="2">Uncharacterized protein</fullName>
    </submittedName>
</protein>
<gene>
    <name evidence="2" type="ORF">SKAU_G00257260</name>
</gene>